<reference evidence="1 2" key="1">
    <citation type="submission" date="2020-05" db="EMBL/GenBank/DDBJ databases">
        <title>Paenibacillus glebae, sp. nov., Paenibacillus humi sp. nov., Paenibacillus pedi sp. nov., Paenibacillus terrestris sp. nov. and Paenibacillus terricola sp. nov., isolated from a forest top soil sample.</title>
        <authorList>
            <person name="Qi S."/>
            <person name="Carlier A."/>
            <person name="Cnockaert M."/>
            <person name="Vandamme P."/>
        </authorList>
    </citation>
    <scope>NUCLEOTIDE SEQUENCE [LARGE SCALE GENOMIC DNA]</scope>
    <source>
        <strain evidence="1 2">LMG 29502</strain>
    </source>
</reference>
<dbReference type="InterPro" id="IPR058600">
    <property type="entry name" value="YhjD-like"/>
</dbReference>
<dbReference type="Proteomes" id="UP000711047">
    <property type="component" value="Unassembled WGS sequence"/>
</dbReference>
<accession>A0ABX2DY08</accession>
<evidence type="ECO:0000313" key="1">
    <source>
        <dbReference type="EMBL" id="NQX49616.1"/>
    </source>
</evidence>
<evidence type="ECO:0000313" key="2">
    <source>
        <dbReference type="Proteomes" id="UP000711047"/>
    </source>
</evidence>
<dbReference type="RefSeq" id="WP_173140813.1">
    <property type="nucleotide sequence ID" value="NZ_JABMKX010000028.1"/>
</dbReference>
<dbReference type="EMBL" id="JABMKX010000028">
    <property type="protein sequence ID" value="NQX49616.1"/>
    <property type="molecule type" value="Genomic_DNA"/>
</dbReference>
<sequence length="122" mass="13902">MQRAESQDNLLVKSYILLPLIISAFERDASVMSSELRTPAPYLLVIQSAVHAATADLREVRAGMRARGLRVYEQQRLEIGVEAKFVCRGYHERMLLLDDVIAAQATLHMRSYLGMEKRIAIW</sequence>
<proteinExistence type="predicted"/>
<keyword evidence="2" id="KW-1185">Reference proteome</keyword>
<dbReference type="Pfam" id="PF26325">
    <property type="entry name" value="YhjD"/>
    <property type="match status" value="1"/>
</dbReference>
<protein>
    <submittedName>
        <fullName evidence="1">Uncharacterized protein</fullName>
    </submittedName>
</protein>
<gene>
    <name evidence="1" type="ORF">HQN87_30395</name>
</gene>
<comment type="caution">
    <text evidence="1">The sequence shown here is derived from an EMBL/GenBank/DDBJ whole genome shotgun (WGS) entry which is preliminary data.</text>
</comment>
<organism evidence="1 2">
    <name type="scientific">Paenibacillus tritici</name>
    <dbReference type="NCBI Taxonomy" id="1873425"/>
    <lineage>
        <taxon>Bacteria</taxon>
        <taxon>Bacillati</taxon>
        <taxon>Bacillota</taxon>
        <taxon>Bacilli</taxon>
        <taxon>Bacillales</taxon>
        <taxon>Paenibacillaceae</taxon>
        <taxon>Paenibacillus</taxon>
    </lineage>
</organism>
<name>A0ABX2DY08_9BACL</name>